<geneLocation type="plasmid" evidence="2"/>
<organism evidence="1 2">
    <name type="scientific">Thalassospira xiamenensis M-5 = DSM 17429</name>
    <dbReference type="NCBI Taxonomy" id="1123366"/>
    <lineage>
        <taxon>Bacteria</taxon>
        <taxon>Pseudomonadati</taxon>
        <taxon>Pseudomonadota</taxon>
        <taxon>Alphaproteobacteria</taxon>
        <taxon>Rhodospirillales</taxon>
        <taxon>Thalassospiraceae</taxon>
        <taxon>Thalassospira</taxon>
    </lineage>
</organism>
<dbReference type="Proteomes" id="UP000007127">
    <property type="component" value="Plasmid"/>
</dbReference>
<sequence length="225" mass="25360">MGLLREIERRTIMHAMGLNYTAVQFYIPVDLTSTSISRKQSIDDVITPGKLKLPPTGLTGLTNISRKPFMTKVIIDGYKDRGCKCIPVDVRLLNNPFPEHSKAKTNRIDIEDLEDPTFQVLHLNWARGPLLDHISRRWTEILKEAGAPTEPTFQWGSFITWRPDLLDVLMADDLFSCIGALGYSAYDPVANEVIPLLTIYDPDLIVDARPLRSGISVDLPERLFA</sequence>
<name>A0AB72UJV1_9PROT</name>
<evidence type="ECO:0000313" key="2">
    <source>
        <dbReference type="Proteomes" id="UP000007127"/>
    </source>
</evidence>
<dbReference type="AlphaFoldDB" id="A0AB72UJV1"/>
<proteinExistence type="predicted"/>
<dbReference type="KEGG" id="txi:TH3_21783"/>
<protein>
    <submittedName>
        <fullName evidence="1">Uncharacterized protein</fullName>
    </submittedName>
</protein>
<evidence type="ECO:0000313" key="1">
    <source>
        <dbReference type="EMBL" id="AJD54429.1"/>
    </source>
</evidence>
<keyword evidence="1" id="KW-0614">Plasmid</keyword>
<accession>A0AB72UJV1</accession>
<reference evidence="1 2" key="1">
    <citation type="journal article" date="2012" name="J. Bacteriol.">
        <title>Genome sequence of Thalassospira xiamenensis type strain M-5.</title>
        <authorList>
            <person name="Lai Q."/>
            <person name="Shao Z."/>
        </authorList>
    </citation>
    <scope>NUCLEOTIDE SEQUENCE [LARGE SCALE GENOMIC DNA]</scope>
    <source>
        <strain evidence="1 2">M-5</strain>
    </source>
</reference>
<dbReference type="EMBL" id="CP004389">
    <property type="protein sequence ID" value="AJD54429.1"/>
    <property type="molecule type" value="Genomic_DNA"/>
</dbReference>
<gene>
    <name evidence="1" type="ORF">TH3_21783</name>
</gene>